<evidence type="ECO:0000256" key="3">
    <source>
        <dbReference type="ARBA" id="ARBA00023136"/>
    </source>
</evidence>
<dbReference type="EMBL" id="BNCO01000059">
    <property type="protein sequence ID" value="GIL63602.1"/>
    <property type="molecule type" value="Genomic_DNA"/>
</dbReference>
<feature type="transmembrane region" description="Helical" evidence="5">
    <location>
        <begin position="503"/>
        <end position="523"/>
    </location>
</feature>
<feature type="transmembrane region" description="Helical" evidence="5">
    <location>
        <begin position="17"/>
        <end position="36"/>
    </location>
</feature>
<evidence type="ECO:0000256" key="2">
    <source>
        <dbReference type="ARBA" id="ARBA00022989"/>
    </source>
</evidence>
<evidence type="ECO:0000313" key="6">
    <source>
        <dbReference type="EMBL" id="GIL63602.1"/>
    </source>
</evidence>
<gene>
    <name evidence="6" type="ORF">Vafri_17638</name>
</gene>
<dbReference type="InterPro" id="IPR036259">
    <property type="entry name" value="MFS_trans_sf"/>
</dbReference>
<dbReference type="PANTHER" id="PTHR23121:SF9">
    <property type="entry name" value="SODIUM-DEPENDENT GLUCOSE TRANSPORTER 1"/>
    <property type="match status" value="1"/>
</dbReference>
<evidence type="ECO:0000313" key="7">
    <source>
        <dbReference type="Proteomes" id="UP000747399"/>
    </source>
</evidence>
<sequence length="632" mass="62745">GGGGGAPFSLRGGPAAAAYYAVAAGAATCAIWAASLPSPQRPEPHHHHQQQQQQQQNEDVPVDGGHQSAPTQRVQTKRAADAGDRSSSSSSRGASSGDSSDPEEMFSSPSFASVLDLGGLEPPMGTFDASADAPEALAAAAEGSAAWGTSSTTSPDGVTASPVVSLPAAVLAAASGAGLATQASSMGTKSKTMLSAKLVRDGGRRPRSSSSSSSGDIGGGDGSVSGTDGGFGSALSTSPTTWHETGSGYMDQSYSQDDEEPGFSAAAATAGVATAAPAAVSSNGGGSTKAAVPHNTASYILSTAAAQIKLLQGQREHHQHQQFGADGASVTSPGGWWRQDRAAADAHFAVLEGGGVGGRGGRGEGEVGTSGEQLAPALATPSPPRSQTSALFRRYLHELRMGWPVLLPVVLLLFANISTQASFGAWVTTYCQRAAGLDEATSHAVTAAYWAAFTGTRLAAVAAAPFLHASRVLLITSPFAVAGAGLAVVGLPKISWLFPHDPATAEAAAATAAAAAAAAAAVGGGGDGGALSVSLPVWALYLAVCLVGVGISTGFANTVSLTGDHLQLDGFTNGILSSVAGLASTLCPAAVPWLAAHTQLGYGALMGVALAMSGVQLAMVVGALIGARWVDE</sequence>
<feature type="region of interest" description="Disordered" evidence="4">
    <location>
        <begin position="198"/>
        <end position="262"/>
    </location>
</feature>
<reference evidence="6" key="1">
    <citation type="journal article" date="2021" name="Proc. Natl. Acad. Sci. U.S.A.">
        <title>Three genomes in the algal genus Volvox reveal the fate of a haploid sex-determining region after a transition to homothallism.</title>
        <authorList>
            <person name="Yamamoto K."/>
            <person name="Hamaji T."/>
            <person name="Kawai-Toyooka H."/>
            <person name="Matsuzaki R."/>
            <person name="Takahashi F."/>
            <person name="Nishimura Y."/>
            <person name="Kawachi M."/>
            <person name="Noguchi H."/>
            <person name="Minakuchi Y."/>
            <person name="Umen J.G."/>
            <person name="Toyoda A."/>
            <person name="Nozaki H."/>
        </authorList>
    </citation>
    <scope>NUCLEOTIDE SEQUENCE</scope>
    <source>
        <strain evidence="6">NIES-3780</strain>
    </source>
</reference>
<accession>A0A8J4F7M8</accession>
<keyword evidence="2 5" id="KW-1133">Transmembrane helix</keyword>
<feature type="non-terminal residue" evidence="6">
    <location>
        <position position="632"/>
    </location>
</feature>
<dbReference type="AlphaFoldDB" id="A0A8J4F7M8"/>
<keyword evidence="1 5" id="KW-0812">Transmembrane</keyword>
<dbReference type="PANTHER" id="PTHR23121">
    <property type="entry name" value="SODIUM-DEPENDENT GLUCOSE TRANSPORTER 1"/>
    <property type="match status" value="1"/>
</dbReference>
<feature type="compositionally biased region" description="Low complexity" evidence="4">
    <location>
        <begin position="128"/>
        <end position="159"/>
    </location>
</feature>
<organism evidence="6 7">
    <name type="scientific">Volvox africanus</name>
    <dbReference type="NCBI Taxonomy" id="51714"/>
    <lineage>
        <taxon>Eukaryota</taxon>
        <taxon>Viridiplantae</taxon>
        <taxon>Chlorophyta</taxon>
        <taxon>core chlorophytes</taxon>
        <taxon>Chlorophyceae</taxon>
        <taxon>CS clade</taxon>
        <taxon>Chlamydomonadales</taxon>
        <taxon>Volvocaceae</taxon>
        <taxon>Volvox</taxon>
    </lineage>
</organism>
<feature type="transmembrane region" description="Helical" evidence="5">
    <location>
        <begin position="472"/>
        <end position="491"/>
    </location>
</feature>
<comment type="caution">
    <text evidence="6">The sequence shown here is derived from an EMBL/GenBank/DDBJ whole genome shotgun (WGS) entry which is preliminary data.</text>
</comment>
<feature type="region of interest" description="Disordered" evidence="4">
    <location>
        <begin position="354"/>
        <end position="385"/>
    </location>
</feature>
<evidence type="ECO:0000256" key="1">
    <source>
        <dbReference type="ARBA" id="ARBA00022692"/>
    </source>
</evidence>
<evidence type="ECO:0000256" key="5">
    <source>
        <dbReference type="SAM" id="Phobius"/>
    </source>
</evidence>
<keyword evidence="7" id="KW-1185">Reference proteome</keyword>
<proteinExistence type="predicted"/>
<name>A0A8J4F7M8_9CHLO</name>
<protein>
    <submittedName>
        <fullName evidence="6">Uncharacterized protein</fullName>
    </submittedName>
</protein>
<feature type="transmembrane region" description="Helical" evidence="5">
    <location>
        <begin position="403"/>
        <end position="427"/>
    </location>
</feature>
<feature type="transmembrane region" description="Helical" evidence="5">
    <location>
        <begin position="447"/>
        <end position="467"/>
    </location>
</feature>
<feature type="transmembrane region" description="Helical" evidence="5">
    <location>
        <begin position="575"/>
        <end position="596"/>
    </location>
</feature>
<feature type="compositionally biased region" description="Gly residues" evidence="4">
    <location>
        <begin position="216"/>
        <end position="232"/>
    </location>
</feature>
<dbReference type="Proteomes" id="UP000747399">
    <property type="component" value="Unassembled WGS sequence"/>
</dbReference>
<feature type="compositionally biased region" description="Polar residues" evidence="4">
    <location>
        <begin position="234"/>
        <end position="255"/>
    </location>
</feature>
<dbReference type="SUPFAM" id="SSF103473">
    <property type="entry name" value="MFS general substrate transporter"/>
    <property type="match status" value="1"/>
</dbReference>
<feature type="compositionally biased region" description="Low complexity" evidence="4">
    <location>
        <begin position="85"/>
        <end position="99"/>
    </location>
</feature>
<evidence type="ECO:0000256" key="4">
    <source>
        <dbReference type="SAM" id="MobiDB-lite"/>
    </source>
</evidence>
<feature type="transmembrane region" description="Helical" evidence="5">
    <location>
        <begin position="535"/>
        <end position="555"/>
    </location>
</feature>
<feature type="transmembrane region" description="Helical" evidence="5">
    <location>
        <begin position="608"/>
        <end position="630"/>
    </location>
</feature>
<keyword evidence="3 5" id="KW-0472">Membrane</keyword>
<feature type="region of interest" description="Disordered" evidence="4">
    <location>
        <begin position="36"/>
        <end position="159"/>
    </location>
</feature>
<feature type="non-terminal residue" evidence="6">
    <location>
        <position position="1"/>
    </location>
</feature>